<keyword evidence="2" id="KW-1133">Transmembrane helix</keyword>
<organism evidence="3 4">
    <name type="scientific">Sulfuricurvum kujiense (strain ATCC BAA-921 / DSM 16994 / JCM 11577 / YK-1)</name>
    <dbReference type="NCBI Taxonomy" id="709032"/>
    <lineage>
        <taxon>Bacteria</taxon>
        <taxon>Pseudomonadati</taxon>
        <taxon>Campylobacterota</taxon>
        <taxon>Epsilonproteobacteria</taxon>
        <taxon>Campylobacterales</taxon>
        <taxon>Sulfurimonadaceae</taxon>
        <taxon>Sulfuricurvum</taxon>
    </lineage>
</organism>
<evidence type="ECO:0000256" key="2">
    <source>
        <dbReference type="SAM" id="Phobius"/>
    </source>
</evidence>
<dbReference type="KEGG" id="sku:Sulku_0045"/>
<keyword evidence="2" id="KW-0812">Transmembrane</keyword>
<keyword evidence="2" id="KW-0472">Membrane</keyword>
<sequence length="95" mass="11066">MHQESQQHLFHEEKESLTERYFGLQTYKFFLAAGVVLSVGIYMGFIFFGDNSLSVLLDLEEYQDYLSGDIERLKAENAALQKQYFELKELDADSQ</sequence>
<dbReference type="STRING" id="709032.Sulku_0045"/>
<dbReference type="Proteomes" id="UP000008721">
    <property type="component" value="Chromosome"/>
</dbReference>
<accession>E4TW97</accession>
<feature type="coiled-coil region" evidence="1">
    <location>
        <begin position="63"/>
        <end position="90"/>
    </location>
</feature>
<keyword evidence="4" id="KW-1185">Reference proteome</keyword>
<evidence type="ECO:0000256" key="1">
    <source>
        <dbReference type="SAM" id="Coils"/>
    </source>
</evidence>
<gene>
    <name evidence="3" type="ordered locus">Sulku_0045</name>
</gene>
<evidence type="ECO:0000313" key="4">
    <source>
        <dbReference type="Proteomes" id="UP000008721"/>
    </source>
</evidence>
<dbReference type="EMBL" id="CP002355">
    <property type="protein sequence ID" value="ADR32713.1"/>
    <property type="molecule type" value="Genomic_DNA"/>
</dbReference>
<dbReference type="HOGENOM" id="CLU_184293_1_0_7"/>
<keyword evidence="1" id="KW-0175">Coiled coil</keyword>
<proteinExistence type="predicted"/>
<dbReference type="RefSeq" id="WP_013458910.1">
    <property type="nucleotide sequence ID" value="NC_014762.1"/>
</dbReference>
<evidence type="ECO:0000313" key="3">
    <source>
        <dbReference type="EMBL" id="ADR32713.1"/>
    </source>
</evidence>
<dbReference type="eggNOG" id="ENOG5032MA7">
    <property type="taxonomic scope" value="Bacteria"/>
</dbReference>
<dbReference type="AlphaFoldDB" id="E4TW97"/>
<name>E4TW97_SULKY</name>
<feature type="transmembrane region" description="Helical" evidence="2">
    <location>
        <begin position="29"/>
        <end position="49"/>
    </location>
</feature>
<reference evidence="3 4" key="1">
    <citation type="journal article" date="2012" name="Stand. Genomic Sci.">
        <title>Complete genome sequence of the sulfur compounds oxidizing chemolithoautotroph Sulfuricurvum kujiense type strain (YK-1(T)).</title>
        <authorList>
            <person name="Han C."/>
            <person name="Kotsyurbenko O."/>
            <person name="Chertkov O."/>
            <person name="Held B."/>
            <person name="Lapidus A."/>
            <person name="Nolan M."/>
            <person name="Lucas S."/>
            <person name="Hammon N."/>
            <person name="Deshpande S."/>
            <person name="Cheng J.F."/>
            <person name="Tapia R."/>
            <person name="Goodwin L.A."/>
            <person name="Pitluck S."/>
            <person name="Liolios K."/>
            <person name="Pagani I."/>
            <person name="Ivanova N."/>
            <person name="Mavromatis K."/>
            <person name="Mikhailova N."/>
            <person name="Pati A."/>
            <person name="Chen A."/>
            <person name="Palaniappan K."/>
            <person name="Land M."/>
            <person name="Hauser L."/>
            <person name="Chang Y.J."/>
            <person name="Jeffries C.D."/>
            <person name="Brambilla E.M."/>
            <person name="Rohde M."/>
            <person name="Spring S."/>
            <person name="Sikorski J."/>
            <person name="Goker M."/>
            <person name="Woyke T."/>
            <person name="Bristow J."/>
            <person name="Eisen J.A."/>
            <person name="Markowitz V."/>
            <person name="Hugenholtz P."/>
            <person name="Kyrpides N.C."/>
            <person name="Klenk H.P."/>
            <person name="Detter J.C."/>
        </authorList>
    </citation>
    <scope>NUCLEOTIDE SEQUENCE [LARGE SCALE GENOMIC DNA]</scope>
    <source>
        <strain evidence="4">ATCC BAA-921 / DSM 16994 / JCM 11577 / YK-1</strain>
    </source>
</reference>
<evidence type="ECO:0008006" key="5">
    <source>
        <dbReference type="Google" id="ProtNLM"/>
    </source>
</evidence>
<protein>
    <recommendedName>
        <fullName evidence="5">Septum formation initiator</fullName>
    </recommendedName>
</protein>